<accession>A0A915K157</accession>
<keyword evidence="2" id="KW-1185">Reference proteome</keyword>
<evidence type="ECO:0000313" key="3">
    <source>
        <dbReference type="WBParaSite" id="nRc.2.0.1.t31578-RA"/>
    </source>
</evidence>
<feature type="region of interest" description="Disordered" evidence="1">
    <location>
        <begin position="42"/>
        <end position="61"/>
    </location>
</feature>
<sequence length="85" mass="9380">MIIFVMCSKGSNGTSENGHYLSTPLCERNHLCGENVTVERITDSRVSKGESPGDDDEASRRGLRSMNFDILSEYSHDKATVNSIL</sequence>
<dbReference type="WBParaSite" id="nRc.2.0.1.t31578-RA">
    <property type="protein sequence ID" value="nRc.2.0.1.t31578-RA"/>
    <property type="gene ID" value="nRc.2.0.1.g31578"/>
</dbReference>
<dbReference type="Proteomes" id="UP000887565">
    <property type="component" value="Unplaced"/>
</dbReference>
<evidence type="ECO:0000313" key="2">
    <source>
        <dbReference type="Proteomes" id="UP000887565"/>
    </source>
</evidence>
<name>A0A915K157_ROMCU</name>
<proteinExistence type="predicted"/>
<dbReference type="AlphaFoldDB" id="A0A915K157"/>
<reference evidence="3" key="1">
    <citation type="submission" date="2022-11" db="UniProtKB">
        <authorList>
            <consortium name="WormBaseParasite"/>
        </authorList>
    </citation>
    <scope>IDENTIFICATION</scope>
</reference>
<evidence type="ECO:0000256" key="1">
    <source>
        <dbReference type="SAM" id="MobiDB-lite"/>
    </source>
</evidence>
<protein>
    <submittedName>
        <fullName evidence="3">Uncharacterized protein</fullName>
    </submittedName>
</protein>
<organism evidence="2 3">
    <name type="scientific">Romanomermis culicivorax</name>
    <name type="common">Nematode worm</name>
    <dbReference type="NCBI Taxonomy" id="13658"/>
    <lineage>
        <taxon>Eukaryota</taxon>
        <taxon>Metazoa</taxon>
        <taxon>Ecdysozoa</taxon>
        <taxon>Nematoda</taxon>
        <taxon>Enoplea</taxon>
        <taxon>Dorylaimia</taxon>
        <taxon>Mermithida</taxon>
        <taxon>Mermithoidea</taxon>
        <taxon>Mermithidae</taxon>
        <taxon>Romanomermis</taxon>
    </lineage>
</organism>